<keyword evidence="1" id="KW-0175">Coiled coil</keyword>
<reference evidence="2 3" key="1">
    <citation type="journal article" date="2014" name="PLoS ONE">
        <title>Global Analysis of Gene Expression Profiles in Physic Nut (Jatropha curcas L.) Seedlings Exposed to Salt Stress.</title>
        <authorList>
            <person name="Zhang L."/>
            <person name="Zhang C."/>
            <person name="Wu P."/>
            <person name="Chen Y."/>
            <person name="Li M."/>
            <person name="Jiang H."/>
            <person name="Wu G."/>
        </authorList>
    </citation>
    <scope>NUCLEOTIDE SEQUENCE [LARGE SCALE GENOMIC DNA]</scope>
    <source>
        <strain evidence="3">cv. GZQX0401</strain>
        <tissue evidence="2">Young leaves</tissue>
    </source>
</reference>
<feature type="coiled-coil region" evidence="1">
    <location>
        <begin position="3"/>
        <end position="30"/>
    </location>
</feature>
<keyword evidence="3" id="KW-1185">Reference proteome</keyword>
<evidence type="ECO:0000313" key="3">
    <source>
        <dbReference type="Proteomes" id="UP000027138"/>
    </source>
</evidence>
<evidence type="ECO:0000256" key="1">
    <source>
        <dbReference type="SAM" id="Coils"/>
    </source>
</evidence>
<organism evidence="2 3">
    <name type="scientific">Jatropha curcas</name>
    <name type="common">Barbados nut</name>
    <dbReference type="NCBI Taxonomy" id="180498"/>
    <lineage>
        <taxon>Eukaryota</taxon>
        <taxon>Viridiplantae</taxon>
        <taxon>Streptophyta</taxon>
        <taxon>Embryophyta</taxon>
        <taxon>Tracheophyta</taxon>
        <taxon>Spermatophyta</taxon>
        <taxon>Magnoliopsida</taxon>
        <taxon>eudicotyledons</taxon>
        <taxon>Gunneridae</taxon>
        <taxon>Pentapetalae</taxon>
        <taxon>rosids</taxon>
        <taxon>fabids</taxon>
        <taxon>Malpighiales</taxon>
        <taxon>Euphorbiaceae</taxon>
        <taxon>Crotonoideae</taxon>
        <taxon>Jatropheae</taxon>
        <taxon>Jatropha</taxon>
    </lineage>
</organism>
<evidence type="ECO:0000313" key="2">
    <source>
        <dbReference type="EMBL" id="KDP34773.1"/>
    </source>
</evidence>
<gene>
    <name evidence="2" type="ORF">JCGZ_10553</name>
</gene>
<sequence>MLKRIEEELIEEHNKELDEAIQHCRTVIEQNQSLIKTLENMKDINTRKLATLKGGHGSGTAGFGSGAVPEPNRKLTILLRFETERFWFRFRFLNGSKIDGSGQFSGLFFDGSGQFQIGSGRFLMELEPSVPTRAGTAGSRFQNWWNQNRTGLDWFRFAPVRNRWFRFRKPDFGHR</sequence>
<dbReference type="Proteomes" id="UP000027138">
    <property type="component" value="Unassembled WGS sequence"/>
</dbReference>
<dbReference type="AlphaFoldDB" id="A0A067KIG9"/>
<accession>A0A067KIG9</accession>
<proteinExistence type="predicted"/>
<name>A0A067KIG9_JATCU</name>
<dbReference type="EMBL" id="KK914504">
    <property type="protein sequence ID" value="KDP34773.1"/>
    <property type="molecule type" value="Genomic_DNA"/>
</dbReference>
<protein>
    <submittedName>
        <fullName evidence="2">Uncharacterized protein</fullName>
    </submittedName>
</protein>